<dbReference type="GO" id="GO:0016020">
    <property type="term" value="C:membrane"/>
    <property type="evidence" value="ECO:0007669"/>
    <property type="project" value="UniProtKB-SubCell"/>
</dbReference>
<feature type="transmembrane region" description="Helical" evidence="5">
    <location>
        <begin position="101"/>
        <end position="121"/>
    </location>
</feature>
<dbReference type="OrthoDB" id="791277at2"/>
<keyword evidence="2 5" id="KW-0812">Transmembrane</keyword>
<feature type="transmembrane region" description="Helical" evidence="5">
    <location>
        <begin position="319"/>
        <end position="337"/>
    </location>
</feature>
<feature type="transmembrane region" description="Helical" evidence="5">
    <location>
        <begin position="60"/>
        <end position="81"/>
    </location>
</feature>
<evidence type="ECO:0000256" key="4">
    <source>
        <dbReference type="ARBA" id="ARBA00023136"/>
    </source>
</evidence>
<evidence type="ECO:0000256" key="1">
    <source>
        <dbReference type="ARBA" id="ARBA00004141"/>
    </source>
</evidence>
<feature type="transmembrane region" description="Helical" evidence="5">
    <location>
        <begin position="357"/>
        <end position="381"/>
    </location>
</feature>
<evidence type="ECO:0000313" key="8">
    <source>
        <dbReference type="Proteomes" id="UP000268007"/>
    </source>
</evidence>
<keyword evidence="3 5" id="KW-1133">Transmembrane helix</keyword>
<dbReference type="RefSeq" id="WP_121196808.1">
    <property type="nucleotide sequence ID" value="NZ_RBKU01000001.1"/>
</dbReference>
<keyword evidence="4 5" id="KW-0472">Membrane</keyword>
<dbReference type="InterPro" id="IPR051533">
    <property type="entry name" value="WaaL-like"/>
</dbReference>
<dbReference type="PANTHER" id="PTHR37422">
    <property type="entry name" value="TEICHURONIC ACID BIOSYNTHESIS PROTEIN TUAE"/>
    <property type="match status" value="1"/>
</dbReference>
<evidence type="ECO:0000259" key="6">
    <source>
        <dbReference type="Pfam" id="PF04932"/>
    </source>
</evidence>
<dbReference type="InterPro" id="IPR007016">
    <property type="entry name" value="O-antigen_ligase-rel_domated"/>
</dbReference>
<evidence type="ECO:0000256" key="3">
    <source>
        <dbReference type="ARBA" id="ARBA00022989"/>
    </source>
</evidence>
<dbReference type="Proteomes" id="UP000268007">
    <property type="component" value="Unassembled WGS sequence"/>
</dbReference>
<feature type="transmembrane region" description="Helical" evidence="5">
    <location>
        <begin position="211"/>
        <end position="241"/>
    </location>
</feature>
<feature type="transmembrane region" description="Helical" evidence="5">
    <location>
        <begin position="35"/>
        <end position="51"/>
    </location>
</feature>
<reference evidence="7 8" key="1">
    <citation type="submission" date="2018-10" db="EMBL/GenBank/DDBJ databases">
        <title>Genomic Encyclopedia of Archaeal and Bacterial Type Strains, Phase II (KMG-II): from individual species to whole genera.</title>
        <authorList>
            <person name="Goeker M."/>
        </authorList>
    </citation>
    <scope>NUCLEOTIDE SEQUENCE [LARGE SCALE GENOMIC DNA]</scope>
    <source>
        <strain evidence="7 8">DSM 18602</strain>
    </source>
</reference>
<dbReference type="GO" id="GO:0016874">
    <property type="term" value="F:ligase activity"/>
    <property type="evidence" value="ECO:0007669"/>
    <property type="project" value="UniProtKB-KW"/>
</dbReference>
<dbReference type="AlphaFoldDB" id="A0A495IWE7"/>
<dbReference type="EMBL" id="RBKU01000001">
    <property type="protein sequence ID" value="RKR81076.1"/>
    <property type="molecule type" value="Genomic_DNA"/>
</dbReference>
<sequence length="438" mass="50801">MIEIQKLKNKLSYYILAFIAFQQFPVIRIGGSFKIYELLALLLLIVNILSFDKTKKITKLTFILFCFFVASPVISYVLSYITQTYPIGFYNKYPEANSFKYNYYFFPTLQLIFMFFNYAAFNTISSSKYIYDNVEKVIKTSIIIATVISIYSLISMVSFDVVQALPSFIQNKSKYYFRGSGLSQEPGIYVLYQAWICLFVFYSRHFFKQNIWLIIAAINVASLLSTISTTLIALPIILLFSVFVFKSSFKNKLIVISVVFTFLLIAIITVYYYNLFDSFDALFTNKIANFFQDPDHTLDSGSFRRYTSRIGLKMFNDNFFTGVGVGKSIYYMYLYEFKMGIRTFGLTLEAGIFPQNLFSIVLSEQGIIGGISLLSLIIYTLKKLWKNRSASKYHQMFFIGTLFNISAMLTLAPAYSFYIWAFIALALCYNKFYKYNFE</sequence>
<feature type="transmembrane region" description="Helical" evidence="5">
    <location>
        <begin position="253"/>
        <end position="273"/>
    </location>
</feature>
<name>A0A495IWE7_9SPHI</name>
<keyword evidence="8" id="KW-1185">Reference proteome</keyword>
<comment type="subcellular location">
    <subcellularLocation>
        <location evidence="1">Membrane</location>
        <topology evidence="1">Multi-pass membrane protein</topology>
    </subcellularLocation>
</comment>
<proteinExistence type="predicted"/>
<dbReference type="Pfam" id="PF04932">
    <property type="entry name" value="Wzy_C"/>
    <property type="match status" value="1"/>
</dbReference>
<feature type="transmembrane region" description="Helical" evidence="5">
    <location>
        <begin position="12"/>
        <end position="29"/>
    </location>
</feature>
<feature type="transmembrane region" description="Helical" evidence="5">
    <location>
        <begin position="142"/>
        <end position="166"/>
    </location>
</feature>
<evidence type="ECO:0000313" key="7">
    <source>
        <dbReference type="EMBL" id="RKR81076.1"/>
    </source>
</evidence>
<accession>A0A495IWE7</accession>
<keyword evidence="7" id="KW-0436">Ligase</keyword>
<feature type="domain" description="O-antigen ligase-related" evidence="6">
    <location>
        <begin position="218"/>
        <end position="373"/>
    </location>
</feature>
<organism evidence="7 8">
    <name type="scientific">Mucilaginibacter gracilis</name>
    <dbReference type="NCBI Taxonomy" id="423350"/>
    <lineage>
        <taxon>Bacteria</taxon>
        <taxon>Pseudomonadati</taxon>
        <taxon>Bacteroidota</taxon>
        <taxon>Sphingobacteriia</taxon>
        <taxon>Sphingobacteriales</taxon>
        <taxon>Sphingobacteriaceae</taxon>
        <taxon>Mucilaginibacter</taxon>
    </lineage>
</organism>
<protein>
    <submittedName>
        <fullName evidence="7">O-antigen ligase-like membrane protein</fullName>
    </submittedName>
</protein>
<feature type="transmembrane region" description="Helical" evidence="5">
    <location>
        <begin position="186"/>
        <end position="204"/>
    </location>
</feature>
<evidence type="ECO:0000256" key="2">
    <source>
        <dbReference type="ARBA" id="ARBA00022692"/>
    </source>
</evidence>
<dbReference type="PANTHER" id="PTHR37422:SF13">
    <property type="entry name" value="LIPOPOLYSACCHARIDE BIOSYNTHESIS PROTEIN PA4999-RELATED"/>
    <property type="match status" value="1"/>
</dbReference>
<gene>
    <name evidence="7" type="ORF">BDD43_1220</name>
</gene>
<comment type="caution">
    <text evidence="7">The sequence shown here is derived from an EMBL/GenBank/DDBJ whole genome shotgun (WGS) entry which is preliminary data.</text>
</comment>
<evidence type="ECO:0000256" key="5">
    <source>
        <dbReference type="SAM" id="Phobius"/>
    </source>
</evidence>